<protein>
    <recommendedName>
        <fullName evidence="3">Glycosyl hydrolase family 32 N-terminal domain-containing protein</fullName>
    </recommendedName>
</protein>
<proteinExistence type="predicted"/>
<evidence type="ECO:0000313" key="2">
    <source>
        <dbReference type="Proteomes" id="UP000269199"/>
    </source>
</evidence>
<dbReference type="Proteomes" id="UP000269199">
    <property type="component" value="Chromosome"/>
</dbReference>
<dbReference type="SUPFAM" id="SSF75005">
    <property type="entry name" value="Arabinanase/levansucrase/invertase"/>
    <property type="match status" value="1"/>
</dbReference>
<sequence length="307" mass="34115">MKWRKLGLVWNTDGKQAWARSHAMGPTPFLLTPEVIRVFITCLDEKGRGRPGFVDVSAADPTRVLGTSGDAIMDIGEPGSFDDNGLMLTSVIRLPSGNLLMYYAGFEICTNIRYRILSGAAISSDDGASFSRVGSTPVLDRTDSERFFRCGPFILQEQGVFKLWYIAGSQWTILNGKFMPVYDLRYQESEDGLVWADTGVLSMALTGEDEHGFGRPWVIRKPGGGYRLFYSIRRRSFGAYRLGYAESQDGIHWDRLDDGMGLDVSPEDIASDAIMYSAVIEVNGKTYCFYNGNNFGEEGFCVAELIS</sequence>
<dbReference type="PANTHER" id="PTHR35279:SF1">
    <property type="entry name" value="ARABINANASE_LEVANSUCRASE_INVERTASE"/>
    <property type="match status" value="1"/>
</dbReference>
<dbReference type="PANTHER" id="PTHR35279">
    <property type="match status" value="1"/>
</dbReference>
<dbReference type="EMBL" id="CP024996">
    <property type="protein sequence ID" value="AYR22737.1"/>
    <property type="molecule type" value="Genomic_DNA"/>
</dbReference>
<evidence type="ECO:0000313" key="1">
    <source>
        <dbReference type="EMBL" id="AYR22737.1"/>
    </source>
</evidence>
<dbReference type="Gene3D" id="2.115.10.20">
    <property type="entry name" value="Glycosyl hydrolase domain, family 43"/>
    <property type="match status" value="1"/>
</dbReference>
<gene>
    <name evidence="1" type="ORF">RC54_02385</name>
</gene>
<organism evidence="1 2">
    <name type="scientific">Herbaspirillum rubrisubalbicans</name>
    <dbReference type="NCBI Taxonomy" id="80842"/>
    <lineage>
        <taxon>Bacteria</taxon>
        <taxon>Pseudomonadati</taxon>
        <taxon>Pseudomonadota</taxon>
        <taxon>Betaproteobacteria</taxon>
        <taxon>Burkholderiales</taxon>
        <taxon>Oxalobacteraceae</taxon>
        <taxon>Herbaspirillum</taxon>
    </lineage>
</organism>
<dbReference type="InterPro" id="IPR023296">
    <property type="entry name" value="Glyco_hydro_beta-prop_sf"/>
</dbReference>
<reference evidence="1 2" key="1">
    <citation type="submission" date="2017-11" db="EMBL/GenBank/DDBJ databases">
        <title>Complete genome sequence of Herbaspirillum rubrisubalbicans DSM 11543.</title>
        <authorList>
            <person name="Chen M."/>
            <person name="An Q."/>
        </authorList>
    </citation>
    <scope>NUCLEOTIDE SEQUENCE [LARGE SCALE GENOMIC DNA]</scope>
    <source>
        <strain evidence="1 2">DSM 11543</strain>
    </source>
</reference>
<evidence type="ECO:0008006" key="3">
    <source>
        <dbReference type="Google" id="ProtNLM"/>
    </source>
</evidence>
<name>A0AAD0U6H4_9BURK</name>
<accession>A0AAD0U6H4</accession>
<dbReference type="AlphaFoldDB" id="A0AAD0U6H4"/>
<dbReference type="RefSeq" id="WP_061790448.1">
    <property type="nucleotide sequence ID" value="NZ_CP024996.1"/>
</dbReference>